<reference evidence="11" key="1">
    <citation type="journal article" date="2019" name="Int. J. Syst. Evol. Microbiol.">
        <title>The Global Catalogue of Microorganisms (GCM) 10K type strain sequencing project: providing services to taxonomists for standard genome sequencing and annotation.</title>
        <authorList>
            <consortium name="The Broad Institute Genomics Platform"/>
            <consortium name="The Broad Institute Genome Sequencing Center for Infectious Disease"/>
            <person name="Wu L."/>
            <person name="Ma J."/>
        </authorList>
    </citation>
    <scope>NUCLEOTIDE SEQUENCE [LARGE SCALE GENOMIC DNA]</scope>
    <source>
        <strain evidence="11">CGMCC 1.12371</strain>
    </source>
</reference>
<dbReference type="CDD" id="cd13836">
    <property type="entry name" value="IHF_B"/>
    <property type="match status" value="1"/>
</dbReference>
<evidence type="ECO:0000256" key="6">
    <source>
        <dbReference type="ARBA" id="ARBA00023163"/>
    </source>
</evidence>
<proteinExistence type="inferred from homology"/>
<dbReference type="InterPro" id="IPR000119">
    <property type="entry name" value="Hist_DNA-bd"/>
</dbReference>
<dbReference type="PANTHER" id="PTHR33175">
    <property type="entry name" value="DNA-BINDING PROTEIN HU"/>
    <property type="match status" value="1"/>
</dbReference>
<keyword evidence="11" id="KW-1185">Reference proteome</keyword>
<keyword evidence="5 9" id="KW-0238">DNA-binding</keyword>
<evidence type="ECO:0000313" key="10">
    <source>
        <dbReference type="EMBL" id="MFC7408912.1"/>
    </source>
</evidence>
<dbReference type="InterPro" id="IPR010992">
    <property type="entry name" value="IHF-like_DNA-bd_dom_sf"/>
</dbReference>
<dbReference type="PRINTS" id="PR01727">
    <property type="entry name" value="DNABINDINGHU"/>
</dbReference>
<evidence type="ECO:0000256" key="8">
    <source>
        <dbReference type="RuleBase" id="RU003939"/>
    </source>
</evidence>
<name>A0ABW2QIS3_9BURK</name>
<dbReference type="Pfam" id="PF00216">
    <property type="entry name" value="Bac_DNA_binding"/>
    <property type="match status" value="1"/>
</dbReference>
<dbReference type="Gene3D" id="4.10.520.10">
    <property type="entry name" value="IHF-like DNA-binding proteins"/>
    <property type="match status" value="1"/>
</dbReference>
<dbReference type="EMBL" id="JBHTCA010000004">
    <property type="protein sequence ID" value="MFC7408912.1"/>
    <property type="molecule type" value="Genomic_DNA"/>
</dbReference>
<dbReference type="NCBIfam" id="TIGR00988">
    <property type="entry name" value="hip"/>
    <property type="match status" value="1"/>
</dbReference>
<evidence type="ECO:0000256" key="3">
    <source>
        <dbReference type="ARBA" id="ARBA00022845"/>
    </source>
</evidence>
<gene>
    <name evidence="10" type="ORF">ACFQPB_08575</name>
</gene>
<evidence type="ECO:0000256" key="2">
    <source>
        <dbReference type="ARBA" id="ARBA00018700"/>
    </source>
</evidence>
<keyword evidence="6 9" id="KW-0804">Transcription</keyword>
<evidence type="ECO:0000256" key="1">
    <source>
        <dbReference type="ARBA" id="ARBA00010529"/>
    </source>
</evidence>
<dbReference type="PANTHER" id="PTHR33175:SF5">
    <property type="entry name" value="INTEGRATION HOST FACTOR SUBUNIT BETA"/>
    <property type="match status" value="1"/>
</dbReference>
<dbReference type="SUPFAM" id="SSF47729">
    <property type="entry name" value="IHF-like DNA-binding proteins"/>
    <property type="match status" value="1"/>
</dbReference>
<accession>A0ABW2QIS3</accession>
<keyword evidence="4 9" id="KW-0805">Transcription regulation</keyword>
<organism evidence="10 11">
    <name type="scientific">Hydrogenophaga atypica</name>
    <dbReference type="NCBI Taxonomy" id="249409"/>
    <lineage>
        <taxon>Bacteria</taxon>
        <taxon>Pseudomonadati</taxon>
        <taxon>Pseudomonadota</taxon>
        <taxon>Betaproteobacteria</taxon>
        <taxon>Burkholderiales</taxon>
        <taxon>Comamonadaceae</taxon>
        <taxon>Hydrogenophaga</taxon>
    </lineage>
</organism>
<comment type="similarity">
    <text evidence="1 8">Belongs to the bacterial histone-like protein family.</text>
</comment>
<protein>
    <recommendedName>
        <fullName evidence="2 9">Integration host factor subunit beta</fullName>
    </recommendedName>
</protein>
<dbReference type="SMART" id="SM00411">
    <property type="entry name" value="BHL"/>
    <property type="match status" value="1"/>
</dbReference>
<dbReference type="InterPro" id="IPR005685">
    <property type="entry name" value="IHF_beta"/>
</dbReference>
<evidence type="ECO:0000256" key="4">
    <source>
        <dbReference type="ARBA" id="ARBA00023015"/>
    </source>
</evidence>
<dbReference type="RefSeq" id="WP_382221880.1">
    <property type="nucleotide sequence ID" value="NZ_JBHTCA010000004.1"/>
</dbReference>
<keyword evidence="3 9" id="KW-0810">Translation regulation</keyword>
<comment type="subunit">
    <text evidence="9">Heterodimer of an alpha and a beta chain.</text>
</comment>
<dbReference type="NCBIfam" id="NF001222">
    <property type="entry name" value="PRK00199.1"/>
    <property type="match status" value="1"/>
</dbReference>
<comment type="function">
    <text evidence="9">This protein is one of the two subunits of integration host factor, a specific DNA-binding protein that functions in genetic recombination as well as in transcriptional and translational control.</text>
</comment>
<comment type="caution">
    <text evidence="10">The sequence shown here is derived from an EMBL/GenBank/DDBJ whole genome shotgun (WGS) entry which is preliminary data.</text>
</comment>
<evidence type="ECO:0000256" key="9">
    <source>
        <dbReference type="RuleBase" id="RU003941"/>
    </source>
</evidence>
<keyword evidence="7 9" id="KW-0233">DNA recombination</keyword>
<evidence type="ECO:0000256" key="5">
    <source>
        <dbReference type="ARBA" id="ARBA00023125"/>
    </source>
</evidence>
<dbReference type="Proteomes" id="UP001596501">
    <property type="component" value="Unassembled WGS sequence"/>
</dbReference>
<evidence type="ECO:0000256" key="7">
    <source>
        <dbReference type="ARBA" id="ARBA00023172"/>
    </source>
</evidence>
<sequence length="109" mass="12060">MTRSDLVEALAERFGQLTQRDAEFAVKSILDAMSEALVNGHRIEIRGFGSFSVNHRSPRMGRNPRSGEKVAIPEKRVPHFKPGKALREQVDARTSAMLNTVADTTLVNA</sequence>
<evidence type="ECO:0000313" key="11">
    <source>
        <dbReference type="Proteomes" id="UP001596501"/>
    </source>
</evidence>